<organism evidence="1 2">
    <name type="scientific">Acrasis kona</name>
    <dbReference type="NCBI Taxonomy" id="1008807"/>
    <lineage>
        <taxon>Eukaryota</taxon>
        <taxon>Discoba</taxon>
        <taxon>Heterolobosea</taxon>
        <taxon>Tetramitia</taxon>
        <taxon>Eutetramitia</taxon>
        <taxon>Acrasidae</taxon>
        <taxon>Acrasis</taxon>
    </lineage>
</organism>
<name>A0AAW2YM85_9EUKA</name>
<accession>A0AAW2YM85</accession>
<gene>
    <name evidence="1" type="ORF">AKO1_008328</name>
</gene>
<evidence type="ECO:0000313" key="1">
    <source>
        <dbReference type="EMBL" id="KAL0478397.1"/>
    </source>
</evidence>
<sequence>MFLVSRKRQQQSLDMMVKRNAAKNRRNALITTYMFKGHLRLHLLPTNNKGVFTCSVSKFEGNTLCEFMTEIINTIEMETTLSIPMPDDNLFRADPTTKVMKISSLMPRLPKL</sequence>
<proteinExistence type="predicted"/>
<evidence type="ECO:0000313" key="2">
    <source>
        <dbReference type="Proteomes" id="UP001431209"/>
    </source>
</evidence>
<protein>
    <submittedName>
        <fullName evidence="1">Uncharacterized protein</fullName>
    </submittedName>
</protein>
<keyword evidence="2" id="KW-1185">Reference proteome</keyword>
<dbReference type="Proteomes" id="UP001431209">
    <property type="component" value="Unassembled WGS sequence"/>
</dbReference>
<dbReference type="AlphaFoldDB" id="A0AAW2YM85"/>
<comment type="caution">
    <text evidence="1">The sequence shown here is derived from an EMBL/GenBank/DDBJ whole genome shotgun (WGS) entry which is preliminary data.</text>
</comment>
<dbReference type="EMBL" id="JAOPGA020000379">
    <property type="protein sequence ID" value="KAL0478397.1"/>
    <property type="molecule type" value="Genomic_DNA"/>
</dbReference>
<reference evidence="1 2" key="1">
    <citation type="submission" date="2024-03" db="EMBL/GenBank/DDBJ databases">
        <title>The Acrasis kona genome and developmental transcriptomes reveal deep origins of eukaryotic multicellular pathways.</title>
        <authorList>
            <person name="Sheikh S."/>
            <person name="Fu C.-J."/>
            <person name="Brown M.W."/>
            <person name="Baldauf S.L."/>
        </authorList>
    </citation>
    <scope>NUCLEOTIDE SEQUENCE [LARGE SCALE GENOMIC DNA]</scope>
    <source>
        <strain evidence="1 2">ATCC MYA-3509</strain>
    </source>
</reference>